<dbReference type="Proteomes" id="UP001143474">
    <property type="component" value="Unassembled WGS sequence"/>
</dbReference>
<proteinExistence type="predicted"/>
<protein>
    <submittedName>
        <fullName evidence="1">Uncharacterized protein</fullName>
    </submittedName>
</protein>
<dbReference type="AlphaFoldDB" id="A0A9W6I5K3"/>
<dbReference type="EMBL" id="BSEV01000012">
    <property type="protein sequence ID" value="GLK11624.1"/>
    <property type="molecule type" value="Genomic_DNA"/>
</dbReference>
<evidence type="ECO:0000313" key="1">
    <source>
        <dbReference type="EMBL" id="GLK11624.1"/>
    </source>
</evidence>
<dbReference type="RefSeq" id="WP_271219996.1">
    <property type="nucleotide sequence ID" value="NZ_BAAAVD010000020.1"/>
</dbReference>
<organism evidence="1 2">
    <name type="scientific">Streptosporangium carneum</name>
    <dbReference type="NCBI Taxonomy" id="47481"/>
    <lineage>
        <taxon>Bacteria</taxon>
        <taxon>Bacillati</taxon>
        <taxon>Actinomycetota</taxon>
        <taxon>Actinomycetes</taxon>
        <taxon>Streptosporangiales</taxon>
        <taxon>Streptosporangiaceae</taxon>
        <taxon>Streptosporangium</taxon>
    </lineage>
</organism>
<keyword evidence="2" id="KW-1185">Reference proteome</keyword>
<reference evidence="1" key="2">
    <citation type="submission" date="2023-01" db="EMBL/GenBank/DDBJ databases">
        <authorList>
            <person name="Sun Q."/>
            <person name="Evtushenko L."/>
        </authorList>
    </citation>
    <scope>NUCLEOTIDE SEQUENCE</scope>
    <source>
        <strain evidence="1">VKM Ac-2007</strain>
    </source>
</reference>
<name>A0A9W6I5K3_9ACTN</name>
<sequence length="142" mass="15884">MHYHAYQWNGGTAQLERADGVRRPPLAPSDPAPFIGSPLPPFRLCDWLLKPRTRIEQTFAGAEAALEWLATRYAEVMPSFHLPDQETRIGEDARLGNATYDLNGGVDVCWGFYLRGERYVHIAMVCCPNRHAPGYPCPSGGR</sequence>
<evidence type="ECO:0000313" key="2">
    <source>
        <dbReference type="Proteomes" id="UP001143474"/>
    </source>
</evidence>
<comment type="caution">
    <text evidence="1">The sequence shown here is derived from an EMBL/GenBank/DDBJ whole genome shotgun (WGS) entry which is preliminary data.</text>
</comment>
<accession>A0A9W6I5K3</accession>
<reference evidence="1" key="1">
    <citation type="journal article" date="2014" name="Int. J. Syst. Evol. Microbiol.">
        <title>Complete genome sequence of Corynebacterium casei LMG S-19264T (=DSM 44701T), isolated from a smear-ripened cheese.</title>
        <authorList>
            <consortium name="US DOE Joint Genome Institute (JGI-PGF)"/>
            <person name="Walter F."/>
            <person name="Albersmeier A."/>
            <person name="Kalinowski J."/>
            <person name="Ruckert C."/>
        </authorList>
    </citation>
    <scope>NUCLEOTIDE SEQUENCE</scope>
    <source>
        <strain evidence="1">VKM Ac-2007</strain>
    </source>
</reference>
<gene>
    <name evidence="1" type="ORF">GCM10017600_50310</name>
</gene>